<feature type="domain" description="Thioredoxin" evidence="6">
    <location>
        <begin position="340"/>
        <end position="484"/>
    </location>
</feature>
<keyword evidence="3" id="KW-1015">Disulfide bond</keyword>
<evidence type="ECO:0000259" key="6">
    <source>
        <dbReference type="PROSITE" id="PS51352"/>
    </source>
</evidence>
<proteinExistence type="predicted"/>
<gene>
    <name evidence="7" type="ORF">MKQ68_18610</name>
</gene>
<dbReference type="PANTHER" id="PTHR42852">
    <property type="entry name" value="THIOL:DISULFIDE INTERCHANGE PROTEIN DSBE"/>
    <property type="match status" value="1"/>
</dbReference>
<dbReference type="PANTHER" id="PTHR42852:SF6">
    <property type="entry name" value="THIOL:DISULFIDE INTERCHANGE PROTEIN DSBE"/>
    <property type="match status" value="1"/>
</dbReference>
<keyword evidence="2" id="KW-0201">Cytochrome c-type biogenesis</keyword>
<feature type="signal peptide" evidence="5">
    <location>
        <begin position="1"/>
        <end position="22"/>
    </location>
</feature>
<dbReference type="InterPro" id="IPR013766">
    <property type="entry name" value="Thioredoxin_domain"/>
</dbReference>
<comment type="subcellular location">
    <subcellularLocation>
        <location evidence="1">Cell envelope</location>
    </subcellularLocation>
</comment>
<dbReference type="InterPro" id="IPR013740">
    <property type="entry name" value="Redoxin"/>
</dbReference>
<evidence type="ECO:0000313" key="8">
    <source>
        <dbReference type="Proteomes" id="UP001162741"/>
    </source>
</evidence>
<evidence type="ECO:0000256" key="5">
    <source>
        <dbReference type="SAM" id="SignalP"/>
    </source>
</evidence>
<evidence type="ECO:0000256" key="2">
    <source>
        <dbReference type="ARBA" id="ARBA00022748"/>
    </source>
</evidence>
<keyword evidence="4" id="KW-0676">Redox-active center</keyword>
<evidence type="ECO:0000256" key="1">
    <source>
        <dbReference type="ARBA" id="ARBA00004196"/>
    </source>
</evidence>
<keyword evidence="8" id="KW-1185">Reference proteome</keyword>
<keyword evidence="5" id="KW-0732">Signal</keyword>
<sequence length="491" mass="55996">MNIQRLLLGALLALTLPTYAQQAPKQFVLKGHATNFKSDFFEAGLSGMFDFSIKGIPVDGKGNFSVTYPLHEIQDFAFILDDSMFRTFVEPGDTLTLTWDDTRINASMVLKANRPYRQQEIDLMQQLNNSLYAYRDAIQGLYKNDVRDSAAAAVINAQYNKDLKIIAAAPLTRNSKKFFVDKYYQYLEPLKSRASLQKFRLEASPELLANEQLVRYILRPDAYQFPDEYALMHSSEYRGFLDNYIRFEYAMKNGGAYNDDRYKSPGFIPFNPIARNYHNAMAAFDVLSIRDWAVTKILMGAYMHEPFDKVDVVYQQFLKEALVPAYRDSLVAFRTKMLKLKPGAKAPVFTLKDDKGKAVSLSDFKGKLVYVDFWGVYCGPCIADIESSAVKIHERYKEKPVVFLTICIDAKPDKWKETLAKYKLDGVNLFAPDGVRTPVVTTYGIAGIPHYLLIDENGIILDNNAPRYSELLRDNNNMLDQALSKKKPRTN</sequence>
<dbReference type="Gene3D" id="3.40.30.10">
    <property type="entry name" value="Glutaredoxin"/>
    <property type="match status" value="1"/>
</dbReference>
<accession>A0ABY6IXJ5</accession>
<evidence type="ECO:0000256" key="3">
    <source>
        <dbReference type="ARBA" id="ARBA00023157"/>
    </source>
</evidence>
<dbReference type="EMBL" id="CP107006">
    <property type="protein sequence ID" value="UYQ92103.1"/>
    <property type="molecule type" value="Genomic_DNA"/>
</dbReference>
<dbReference type="PROSITE" id="PS51352">
    <property type="entry name" value="THIOREDOXIN_2"/>
    <property type="match status" value="1"/>
</dbReference>
<evidence type="ECO:0000313" key="7">
    <source>
        <dbReference type="EMBL" id="UYQ92103.1"/>
    </source>
</evidence>
<dbReference type="InterPro" id="IPR036249">
    <property type="entry name" value="Thioredoxin-like_sf"/>
</dbReference>
<dbReference type="Proteomes" id="UP001162741">
    <property type="component" value="Chromosome"/>
</dbReference>
<dbReference type="RefSeq" id="WP_244842344.1">
    <property type="nucleotide sequence ID" value="NZ_CP107006.1"/>
</dbReference>
<feature type="chain" id="PRO_5046800947" evidence="5">
    <location>
        <begin position="23"/>
        <end position="491"/>
    </location>
</feature>
<organism evidence="7 8">
    <name type="scientific">Chitinophaga horti</name>
    <dbReference type="NCBI Taxonomy" id="2920382"/>
    <lineage>
        <taxon>Bacteria</taxon>
        <taxon>Pseudomonadati</taxon>
        <taxon>Bacteroidota</taxon>
        <taxon>Chitinophagia</taxon>
        <taxon>Chitinophagales</taxon>
        <taxon>Chitinophagaceae</taxon>
        <taxon>Chitinophaga</taxon>
    </lineage>
</organism>
<name>A0ABY6IXJ5_9BACT</name>
<dbReference type="CDD" id="cd02966">
    <property type="entry name" value="TlpA_like_family"/>
    <property type="match status" value="1"/>
</dbReference>
<dbReference type="SUPFAM" id="SSF52833">
    <property type="entry name" value="Thioredoxin-like"/>
    <property type="match status" value="1"/>
</dbReference>
<reference evidence="7" key="1">
    <citation type="submission" date="2022-10" db="EMBL/GenBank/DDBJ databases">
        <title>Chitinophaga sp. nov., isolated from soil.</title>
        <authorList>
            <person name="Jeon C.O."/>
        </authorList>
    </citation>
    <scope>NUCLEOTIDE SEQUENCE</scope>
    <source>
        <strain evidence="7">R8</strain>
    </source>
</reference>
<evidence type="ECO:0000256" key="4">
    <source>
        <dbReference type="ARBA" id="ARBA00023284"/>
    </source>
</evidence>
<dbReference type="Pfam" id="PF08534">
    <property type="entry name" value="Redoxin"/>
    <property type="match status" value="1"/>
</dbReference>
<protein>
    <submittedName>
        <fullName evidence="7">TlpA family protein disulfide reductase</fullName>
    </submittedName>
</protein>
<dbReference type="InterPro" id="IPR050553">
    <property type="entry name" value="Thioredoxin_ResA/DsbE_sf"/>
</dbReference>